<name>A0A1I4YZI5_9GAMM</name>
<evidence type="ECO:0000256" key="3">
    <source>
        <dbReference type="HAMAP-Rule" id="MF_00272"/>
    </source>
</evidence>
<dbReference type="GO" id="GO:0019464">
    <property type="term" value="P:glycine decarboxylation via glycine cleavage system"/>
    <property type="evidence" value="ECO:0007669"/>
    <property type="project" value="UniProtKB-UniRule"/>
</dbReference>
<dbReference type="CDD" id="cd06848">
    <property type="entry name" value="GCS_H"/>
    <property type="match status" value="1"/>
</dbReference>
<keyword evidence="7" id="KW-1185">Reference proteome</keyword>
<evidence type="ECO:0000313" key="7">
    <source>
        <dbReference type="Proteomes" id="UP000198575"/>
    </source>
</evidence>
<organism evidence="6 7">
    <name type="scientific">Dokdonella immobilis</name>
    <dbReference type="NCBI Taxonomy" id="578942"/>
    <lineage>
        <taxon>Bacteria</taxon>
        <taxon>Pseudomonadati</taxon>
        <taxon>Pseudomonadota</taxon>
        <taxon>Gammaproteobacteria</taxon>
        <taxon>Lysobacterales</taxon>
        <taxon>Rhodanobacteraceae</taxon>
        <taxon>Dokdonella</taxon>
    </lineage>
</organism>
<dbReference type="SUPFAM" id="SSF51230">
    <property type="entry name" value="Single hybrid motif"/>
    <property type="match status" value="1"/>
</dbReference>
<evidence type="ECO:0000256" key="4">
    <source>
        <dbReference type="PIRSR" id="PIRSR617453-50"/>
    </source>
</evidence>
<dbReference type="GO" id="GO:0009249">
    <property type="term" value="P:protein lipoylation"/>
    <property type="evidence" value="ECO:0007669"/>
    <property type="project" value="TreeGrafter"/>
</dbReference>
<evidence type="ECO:0000259" key="5">
    <source>
        <dbReference type="PROSITE" id="PS50968"/>
    </source>
</evidence>
<dbReference type="EMBL" id="FOVF01000021">
    <property type="protein sequence ID" value="SFN43099.1"/>
    <property type="molecule type" value="Genomic_DNA"/>
</dbReference>
<dbReference type="NCBIfam" id="TIGR00527">
    <property type="entry name" value="gcvH"/>
    <property type="match status" value="1"/>
</dbReference>
<dbReference type="InterPro" id="IPR002930">
    <property type="entry name" value="GCV_H"/>
</dbReference>
<dbReference type="GO" id="GO:0005829">
    <property type="term" value="C:cytosol"/>
    <property type="evidence" value="ECO:0007669"/>
    <property type="project" value="TreeGrafter"/>
</dbReference>
<dbReference type="PANTHER" id="PTHR11715">
    <property type="entry name" value="GLYCINE CLEAVAGE SYSTEM H PROTEIN"/>
    <property type="match status" value="1"/>
</dbReference>
<dbReference type="PANTHER" id="PTHR11715:SF3">
    <property type="entry name" value="GLYCINE CLEAVAGE SYSTEM H PROTEIN-RELATED"/>
    <property type="match status" value="1"/>
</dbReference>
<proteinExistence type="inferred from homology"/>
<evidence type="ECO:0000256" key="2">
    <source>
        <dbReference type="ARBA" id="ARBA00022823"/>
    </source>
</evidence>
<dbReference type="RefSeq" id="WP_092408867.1">
    <property type="nucleotide sequence ID" value="NZ_FOVF01000021.1"/>
</dbReference>
<dbReference type="PROSITE" id="PS50968">
    <property type="entry name" value="BIOTINYL_LIPOYL"/>
    <property type="match status" value="1"/>
</dbReference>
<sequence length="131" mass="14105">MKEIPGDLMFLKSHEWVRVEDNGTATVGISDHAQELLGDLVYVELPNVGDTAQAGTAAAVVESVKAASDVYAPVSGEIVAVNDALADKPETINEDAYGDGWIFVVKLSDRDELQELLDPDAYAELVENEDD</sequence>
<dbReference type="GO" id="GO:0005960">
    <property type="term" value="C:glycine cleavage complex"/>
    <property type="evidence" value="ECO:0007669"/>
    <property type="project" value="InterPro"/>
</dbReference>
<reference evidence="6 7" key="1">
    <citation type="submission" date="2016-10" db="EMBL/GenBank/DDBJ databases">
        <authorList>
            <person name="de Groot N.N."/>
        </authorList>
    </citation>
    <scope>NUCLEOTIDE SEQUENCE [LARGE SCALE GENOMIC DNA]</scope>
    <source>
        <strain evidence="6 7">CGMCC 1.7659</strain>
    </source>
</reference>
<dbReference type="Gene3D" id="2.40.50.100">
    <property type="match status" value="1"/>
</dbReference>
<comment type="cofactor">
    <cofactor evidence="3">
        <name>(R)-lipoate</name>
        <dbReference type="ChEBI" id="CHEBI:83088"/>
    </cofactor>
    <text evidence="3">Binds 1 lipoyl cofactor covalently.</text>
</comment>
<protein>
    <recommendedName>
        <fullName evidence="3">Glycine cleavage system H protein</fullName>
    </recommendedName>
</protein>
<dbReference type="NCBIfam" id="NF002270">
    <property type="entry name" value="PRK01202.1"/>
    <property type="match status" value="1"/>
</dbReference>
<feature type="modified residue" description="N6-lipoyllysine" evidence="3 4">
    <location>
        <position position="65"/>
    </location>
</feature>
<comment type="similarity">
    <text evidence="1 3">Belongs to the GcvH family.</text>
</comment>
<dbReference type="InterPro" id="IPR017453">
    <property type="entry name" value="GCV_H_sub"/>
</dbReference>
<comment type="subunit">
    <text evidence="3">The glycine cleavage system is composed of four proteins: P, T, L and H.</text>
</comment>
<dbReference type="Pfam" id="PF01597">
    <property type="entry name" value="GCV_H"/>
    <property type="match status" value="1"/>
</dbReference>
<dbReference type="InterPro" id="IPR000089">
    <property type="entry name" value="Biotin_lipoyl"/>
</dbReference>
<dbReference type="OrthoDB" id="9796712at2"/>
<dbReference type="InterPro" id="IPR033753">
    <property type="entry name" value="GCV_H/Fam206"/>
</dbReference>
<dbReference type="HAMAP" id="MF_00272">
    <property type="entry name" value="GcvH"/>
    <property type="match status" value="1"/>
</dbReference>
<dbReference type="Proteomes" id="UP000198575">
    <property type="component" value="Unassembled WGS sequence"/>
</dbReference>
<dbReference type="STRING" id="578942.SAMN05216289_12124"/>
<evidence type="ECO:0000313" key="6">
    <source>
        <dbReference type="EMBL" id="SFN43099.1"/>
    </source>
</evidence>
<keyword evidence="2 3" id="KW-0450">Lipoyl</keyword>
<evidence type="ECO:0000256" key="1">
    <source>
        <dbReference type="ARBA" id="ARBA00009249"/>
    </source>
</evidence>
<feature type="domain" description="Lipoyl-binding" evidence="5">
    <location>
        <begin position="24"/>
        <end position="106"/>
    </location>
</feature>
<accession>A0A1I4YZI5</accession>
<gene>
    <name evidence="3" type="primary">gcvH</name>
    <name evidence="6" type="ORF">SAMN05216289_12124</name>
</gene>
<comment type="function">
    <text evidence="3">The glycine cleavage system catalyzes the degradation of glycine. The H protein shuttles the methylamine group of glycine from the P protein to the T protein.</text>
</comment>
<dbReference type="InterPro" id="IPR011053">
    <property type="entry name" value="Single_hybrid_motif"/>
</dbReference>
<dbReference type="AlphaFoldDB" id="A0A1I4YZI5"/>